<dbReference type="Proteomes" id="UP000324222">
    <property type="component" value="Unassembled WGS sequence"/>
</dbReference>
<feature type="compositionally biased region" description="Polar residues" evidence="1">
    <location>
        <begin position="49"/>
        <end position="63"/>
    </location>
</feature>
<organism evidence="2 3">
    <name type="scientific">Portunus trituberculatus</name>
    <name type="common">Swimming crab</name>
    <name type="synonym">Neptunus trituberculatus</name>
    <dbReference type="NCBI Taxonomy" id="210409"/>
    <lineage>
        <taxon>Eukaryota</taxon>
        <taxon>Metazoa</taxon>
        <taxon>Ecdysozoa</taxon>
        <taxon>Arthropoda</taxon>
        <taxon>Crustacea</taxon>
        <taxon>Multicrustacea</taxon>
        <taxon>Malacostraca</taxon>
        <taxon>Eumalacostraca</taxon>
        <taxon>Eucarida</taxon>
        <taxon>Decapoda</taxon>
        <taxon>Pleocyemata</taxon>
        <taxon>Brachyura</taxon>
        <taxon>Eubrachyura</taxon>
        <taxon>Portunoidea</taxon>
        <taxon>Portunidae</taxon>
        <taxon>Portuninae</taxon>
        <taxon>Portunus</taxon>
    </lineage>
</organism>
<sequence>MAMARPRFQSQASPCAVVPRPQHRRQTVLGLSPCSLPPPTLPHSLRCPRSQSSSLPAGAHSSG</sequence>
<feature type="region of interest" description="Disordered" evidence="1">
    <location>
        <begin position="1"/>
        <end position="63"/>
    </location>
</feature>
<gene>
    <name evidence="2" type="ORF">E2C01_078111</name>
</gene>
<dbReference type="AlphaFoldDB" id="A0A5B7IHV9"/>
<comment type="caution">
    <text evidence="2">The sequence shown here is derived from an EMBL/GenBank/DDBJ whole genome shotgun (WGS) entry which is preliminary data.</text>
</comment>
<evidence type="ECO:0000313" key="2">
    <source>
        <dbReference type="EMBL" id="MPC83402.1"/>
    </source>
</evidence>
<name>A0A5B7IHV9_PORTR</name>
<proteinExistence type="predicted"/>
<evidence type="ECO:0000313" key="3">
    <source>
        <dbReference type="Proteomes" id="UP000324222"/>
    </source>
</evidence>
<evidence type="ECO:0000256" key="1">
    <source>
        <dbReference type="SAM" id="MobiDB-lite"/>
    </source>
</evidence>
<protein>
    <submittedName>
        <fullName evidence="2">Uncharacterized protein</fullName>
    </submittedName>
</protein>
<keyword evidence="3" id="KW-1185">Reference proteome</keyword>
<accession>A0A5B7IHV9</accession>
<reference evidence="2 3" key="1">
    <citation type="submission" date="2019-05" db="EMBL/GenBank/DDBJ databases">
        <title>Another draft genome of Portunus trituberculatus and its Hox gene families provides insights of decapod evolution.</title>
        <authorList>
            <person name="Jeong J.-H."/>
            <person name="Song I."/>
            <person name="Kim S."/>
            <person name="Choi T."/>
            <person name="Kim D."/>
            <person name="Ryu S."/>
            <person name="Kim W."/>
        </authorList>
    </citation>
    <scope>NUCLEOTIDE SEQUENCE [LARGE SCALE GENOMIC DNA]</scope>
    <source>
        <tissue evidence="2">Muscle</tissue>
    </source>
</reference>
<dbReference type="EMBL" id="VSRR010062428">
    <property type="protein sequence ID" value="MPC83402.1"/>
    <property type="molecule type" value="Genomic_DNA"/>
</dbReference>